<accession>A0AC58HZ00</accession>
<name>A0AC58HZ00_DANRE</name>
<sequence>MIHTLILTGVLLHIGDGAWIDKLNIGVKSGSPGIIPCQYEKQYQENHKYWCQGTLWISCTILAFGNGPKSKFSITYYPAQSIFTVEWQNLQPSDSGYYWCAVEIGGSGTLDAGYYVYLTVQSAPNVFVMSSSVSGHEGDDVRVQCFYSSGYKAKNKQWCRVKDKKCFYPKKKTDTSQNSSVQISDDGKSSFTVLMTGLRLSDSGWYFCSVGDLQVPVQLTVTKPRPKVLTTTPTTPKTERSTTQPSANTAPTKLHAIINTPTATGSRPKSHVEDPHRSPTADSEHNAGKDIDEQNKYDVILIICLVTTLTILLLVALFAIVICRMRKNPENEQIREERFNSNTINTMPSENQMTSISPEKADSSADDASVVYSIVSFTKTRLSSVDPEADVIYSTVMKDRKTE</sequence>
<protein>
    <submittedName>
        <fullName evidence="2">Uncharacterized protein isoform X1</fullName>
    </submittedName>
</protein>
<gene>
    <name evidence="2" type="primary">LOC137487548</name>
</gene>
<dbReference type="Proteomes" id="UP000000437">
    <property type="component" value="Chromosome 2"/>
</dbReference>
<reference evidence="2" key="1">
    <citation type="submission" date="2025-08" db="UniProtKB">
        <authorList>
            <consortium name="RefSeq"/>
        </authorList>
    </citation>
    <scope>IDENTIFICATION</scope>
    <source>
        <strain evidence="2">Tuebingen</strain>
        <tissue evidence="2">Fibroblasts and whole tissue</tissue>
    </source>
</reference>
<evidence type="ECO:0000313" key="1">
    <source>
        <dbReference type="Proteomes" id="UP000000437"/>
    </source>
</evidence>
<dbReference type="RefSeq" id="XP_073787216.1">
    <property type="nucleotide sequence ID" value="XM_073931115.1"/>
</dbReference>
<proteinExistence type="predicted"/>
<organism evidence="1 2">
    <name type="scientific">Danio rerio</name>
    <name type="common">Zebrafish</name>
    <name type="synonym">Brachydanio rerio</name>
    <dbReference type="NCBI Taxonomy" id="7955"/>
    <lineage>
        <taxon>Eukaryota</taxon>
        <taxon>Metazoa</taxon>
        <taxon>Chordata</taxon>
        <taxon>Craniata</taxon>
        <taxon>Vertebrata</taxon>
        <taxon>Euteleostomi</taxon>
        <taxon>Actinopterygii</taxon>
        <taxon>Neopterygii</taxon>
        <taxon>Teleostei</taxon>
        <taxon>Ostariophysi</taxon>
        <taxon>Cypriniformes</taxon>
        <taxon>Danionidae</taxon>
        <taxon>Danioninae</taxon>
        <taxon>Danio</taxon>
    </lineage>
</organism>
<keyword evidence="1" id="KW-1185">Reference proteome</keyword>
<evidence type="ECO:0000313" key="2">
    <source>
        <dbReference type="RefSeq" id="XP_073787216.1"/>
    </source>
</evidence>